<name>A0A2R6B9X2_9ARCH</name>
<comment type="caution">
    <text evidence="4">The sequence shown here is derived from an EMBL/GenBank/DDBJ whole genome shotgun (WGS) entry which is preliminary data.</text>
</comment>
<evidence type="ECO:0000259" key="3">
    <source>
        <dbReference type="SMART" id="SM00382"/>
    </source>
</evidence>
<keyword evidence="2" id="KW-0067">ATP-binding</keyword>
<evidence type="ECO:0000313" key="4">
    <source>
        <dbReference type="EMBL" id="PSN95248.1"/>
    </source>
</evidence>
<reference evidence="4 5" key="1">
    <citation type="submission" date="2017-04" db="EMBL/GenBank/DDBJ databases">
        <title>Novel microbial lineages endemic to geothermal iron-oxide mats fill important gaps in the evolutionary history of Archaea.</title>
        <authorList>
            <person name="Jay Z.J."/>
            <person name="Beam J.P."/>
            <person name="Dlakic M."/>
            <person name="Rusch D.B."/>
            <person name="Kozubal M.A."/>
            <person name="Inskeep W.P."/>
        </authorList>
    </citation>
    <scope>NUCLEOTIDE SEQUENCE [LARGE SCALE GENOMIC DNA]</scope>
    <source>
        <strain evidence="4">ECH_B_2</strain>
    </source>
</reference>
<gene>
    <name evidence="4" type="ORF">B9Q06_06535</name>
</gene>
<sequence length="460" mass="50577">MDPLLGRLVTFYKRGGKTLLVGGRPGTGKTTLALQLSQALNPKTVTVISTRMSEELLLKQYPWIKEYAPRIRIFDFRLSSAEVLVEKFIEGARAEDGLLVVDSLDTMLHVIADSEARKVENTLTAIAASQSDTRTILTSELIAGFEASSTPLEFAVDGIVELEMHVRDGRIFRKALLRKLRGSVIDRAEFPFTLSGAKIRSFDAYREPRLKPPAESIEKKSSSALGRGRSKASMDKAFDFFEKGSICPFEKGSICLIEFEPIVPLTAVMSFILPVLSRFVNEGGSAYLLPPQQLGPAELSQIIPELVTTEGLAERLRVWVDVPGFSEPYFWTFTPQSPESDFSNADRVRSELRERSAAGGVFVVRSLDRVEGMFPNRLGEVKGELLRSIGAGTAMGDVNVIISSSTAGLLGSISAMSSRHIKFEAQSGSVVVYSVKPWTRSYLVRSASSVTLFPHLFVIE</sequence>
<dbReference type="SMART" id="SM00382">
    <property type="entry name" value="AAA"/>
    <property type="match status" value="1"/>
</dbReference>
<feature type="domain" description="AAA+ ATPase" evidence="3">
    <location>
        <begin position="15"/>
        <end position="170"/>
    </location>
</feature>
<evidence type="ECO:0000256" key="2">
    <source>
        <dbReference type="ARBA" id="ARBA00022840"/>
    </source>
</evidence>
<dbReference type="EMBL" id="NEXH01000012">
    <property type="protein sequence ID" value="PSN95248.1"/>
    <property type="molecule type" value="Genomic_DNA"/>
</dbReference>
<dbReference type="SUPFAM" id="SSF52540">
    <property type="entry name" value="P-loop containing nucleoside triphosphate hydrolases"/>
    <property type="match status" value="1"/>
</dbReference>
<dbReference type="InterPro" id="IPR003593">
    <property type="entry name" value="AAA+_ATPase"/>
</dbReference>
<dbReference type="Gene3D" id="3.40.50.300">
    <property type="entry name" value="P-loop containing nucleotide triphosphate hydrolases"/>
    <property type="match status" value="1"/>
</dbReference>
<protein>
    <recommendedName>
        <fullName evidence="3">AAA+ ATPase domain-containing protein</fullName>
    </recommendedName>
</protein>
<evidence type="ECO:0000313" key="5">
    <source>
        <dbReference type="Proteomes" id="UP000241284"/>
    </source>
</evidence>
<dbReference type="InterPro" id="IPR009788">
    <property type="entry name" value="GvpD_P-loop"/>
</dbReference>
<dbReference type="Proteomes" id="UP000241284">
    <property type="component" value="Unassembled WGS sequence"/>
</dbReference>
<evidence type="ECO:0000256" key="1">
    <source>
        <dbReference type="ARBA" id="ARBA00022741"/>
    </source>
</evidence>
<proteinExistence type="predicted"/>
<dbReference type="InterPro" id="IPR027417">
    <property type="entry name" value="P-loop_NTPase"/>
</dbReference>
<dbReference type="PANTHER" id="PTHR43637">
    <property type="entry name" value="UPF0273 PROTEIN TM_0370"/>
    <property type="match status" value="1"/>
</dbReference>
<accession>A0A2R6B9X2</accession>
<dbReference type="Pfam" id="PF07088">
    <property type="entry name" value="GvpD_P-loop"/>
    <property type="match status" value="1"/>
</dbReference>
<dbReference type="PANTHER" id="PTHR43637:SF2">
    <property type="entry name" value="PROTEIN GVPD 1"/>
    <property type="match status" value="1"/>
</dbReference>
<dbReference type="AlphaFoldDB" id="A0A2R6B9X2"/>
<keyword evidence="1" id="KW-0547">Nucleotide-binding</keyword>
<organism evidence="4 5">
    <name type="scientific">Candidatus Marsarchaeota G2 archaeon ECH_B_2</name>
    <dbReference type="NCBI Taxonomy" id="1978160"/>
    <lineage>
        <taxon>Archaea</taxon>
        <taxon>Candidatus Marsarchaeota</taxon>
        <taxon>Candidatus Marsarchaeota group 2</taxon>
    </lineage>
</organism>
<dbReference type="GO" id="GO:0005524">
    <property type="term" value="F:ATP binding"/>
    <property type="evidence" value="ECO:0007669"/>
    <property type="project" value="UniProtKB-KW"/>
</dbReference>